<feature type="compositionally biased region" description="Acidic residues" evidence="1">
    <location>
        <begin position="90"/>
        <end position="103"/>
    </location>
</feature>
<keyword evidence="3" id="KW-1185">Reference proteome</keyword>
<reference evidence="2 3" key="1">
    <citation type="submission" date="2023-07" db="EMBL/GenBank/DDBJ databases">
        <title>Paenibacillus sp. JX-17 nov. isolated from soil.</title>
        <authorList>
            <person name="Wan Y."/>
            <person name="Liu B."/>
        </authorList>
    </citation>
    <scope>NUCLEOTIDE SEQUENCE [LARGE SCALE GENOMIC DNA]</scope>
    <source>
        <strain evidence="2 3">JX-17</strain>
    </source>
</reference>
<comment type="caution">
    <text evidence="2">The sequence shown here is derived from an EMBL/GenBank/DDBJ whole genome shotgun (WGS) entry which is preliminary data.</text>
</comment>
<evidence type="ECO:0000313" key="3">
    <source>
        <dbReference type="Proteomes" id="UP001240171"/>
    </source>
</evidence>
<feature type="region of interest" description="Disordered" evidence="1">
    <location>
        <begin position="66"/>
        <end position="103"/>
    </location>
</feature>
<feature type="region of interest" description="Disordered" evidence="1">
    <location>
        <begin position="1"/>
        <end position="37"/>
    </location>
</feature>
<evidence type="ECO:0000313" key="2">
    <source>
        <dbReference type="EMBL" id="MDO7907138.1"/>
    </source>
</evidence>
<dbReference type="RefSeq" id="WP_305024345.1">
    <property type="nucleotide sequence ID" value="NZ_JAUQTB010000006.1"/>
</dbReference>
<accession>A0ABT9CHQ2</accession>
<feature type="compositionally biased region" description="Polar residues" evidence="1">
    <location>
        <begin position="1"/>
        <end position="29"/>
    </location>
</feature>
<protein>
    <submittedName>
        <fullName evidence="2">Uncharacterized protein</fullName>
    </submittedName>
</protein>
<proteinExistence type="predicted"/>
<name>A0ABT9CHQ2_9BACL</name>
<dbReference type="Proteomes" id="UP001240171">
    <property type="component" value="Unassembled WGS sequence"/>
</dbReference>
<dbReference type="EMBL" id="JAUQTB010000006">
    <property type="protein sequence ID" value="MDO7907138.1"/>
    <property type="molecule type" value="Genomic_DNA"/>
</dbReference>
<organism evidence="2 3">
    <name type="scientific">Paenibacillus lacisoli</name>
    <dbReference type="NCBI Taxonomy" id="3064525"/>
    <lineage>
        <taxon>Bacteria</taxon>
        <taxon>Bacillati</taxon>
        <taxon>Bacillota</taxon>
        <taxon>Bacilli</taxon>
        <taxon>Bacillales</taxon>
        <taxon>Paenibacillaceae</taxon>
        <taxon>Paenibacillus</taxon>
    </lineage>
</organism>
<sequence length="103" mass="10907">MAIQPNQNELQAFPSDTASTPVTDSTLNNPAIDFEPSLENAEINWENLTEGPDTPFEDVPDADAIAVNSPVDPSAPAELLHGTDLLNGSDGDDESVDSDDILD</sequence>
<gene>
    <name evidence="2" type="ORF">Q5741_12035</name>
</gene>
<evidence type="ECO:0000256" key="1">
    <source>
        <dbReference type="SAM" id="MobiDB-lite"/>
    </source>
</evidence>